<dbReference type="RefSeq" id="WP_028092034.1">
    <property type="nucleotide sequence ID" value="NZ_BNAP01000001.1"/>
</dbReference>
<dbReference type="AntiFam" id="ANF00269">
    <property type="entry name" value="Translation of CRISPR region"/>
</dbReference>
<keyword evidence="2" id="KW-1185">Reference proteome</keyword>
<organism evidence="1 2">
    <name type="scientific">Pseudodonghicola xiamenensis</name>
    <dbReference type="NCBI Taxonomy" id="337702"/>
    <lineage>
        <taxon>Bacteria</taxon>
        <taxon>Pseudomonadati</taxon>
        <taxon>Pseudomonadota</taxon>
        <taxon>Alphaproteobacteria</taxon>
        <taxon>Rhodobacterales</taxon>
        <taxon>Paracoccaceae</taxon>
        <taxon>Pseudodonghicola</taxon>
    </lineage>
</organism>
<comment type="caution">
    <text evidence="1">The sequence shown here is derived from an EMBL/GenBank/DDBJ whole genome shotgun (WGS) entry which is preliminary data.</text>
</comment>
<dbReference type="Proteomes" id="UP000611500">
    <property type="component" value="Unassembled WGS sequence"/>
</dbReference>
<proteinExistence type="predicted"/>
<evidence type="ECO:0000313" key="2">
    <source>
        <dbReference type="Proteomes" id="UP000611500"/>
    </source>
</evidence>
<dbReference type="AlphaFoldDB" id="A0A8J3H4L7"/>
<gene>
    <name evidence="1" type="ORF">GCM10010961_02730</name>
</gene>
<reference evidence="1" key="1">
    <citation type="journal article" date="2014" name="Int. J. Syst. Evol. Microbiol.">
        <title>Complete genome sequence of Corynebacterium casei LMG S-19264T (=DSM 44701T), isolated from a smear-ripened cheese.</title>
        <authorList>
            <consortium name="US DOE Joint Genome Institute (JGI-PGF)"/>
            <person name="Walter F."/>
            <person name="Albersmeier A."/>
            <person name="Kalinowski J."/>
            <person name="Ruckert C."/>
        </authorList>
    </citation>
    <scope>NUCLEOTIDE SEQUENCE</scope>
    <source>
        <strain evidence="1">CGMCC 1.7081</strain>
    </source>
</reference>
<protein>
    <submittedName>
        <fullName evidence="1">Uncharacterized protein</fullName>
    </submittedName>
</protein>
<sequence length="74" mass="7367">MTALRKFDQNTRVDVATSLFDGAETGLFPSGSGPQAVGDLMAGEAVSLFPSGSGPVMGGAMTAGEGTRLFPSGS</sequence>
<accession>A0A8J3H4L7</accession>
<reference evidence="1" key="2">
    <citation type="submission" date="2020-09" db="EMBL/GenBank/DDBJ databases">
        <authorList>
            <person name="Sun Q."/>
            <person name="Zhou Y."/>
        </authorList>
    </citation>
    <scope>NUCLEOTIDE SEQUENCE</scope>
    <source>
        <strain evidence="1">CGMCC 1.7081</strain>
    </source>
</reference>
<evidence type="ECO:0000313" key="1">
    <source>
        <dbReference type="EMBL" id="GHG80032.1"/>
    </source>
</evidence>
<dbReference type="EMBL" id="BNAP01000001">
    <property type="protein sequence ID" value="GHG80032.1"/>
    <property type="molecule type" value="Genomic_DNA"/>
</dbReference>
<name>A0A8J3H4L7_9RHOB</name>